<dbReference type="EMBL" id="UOFT01000058">
    <property type="protein sequence ID" value="VAW97499.1"/>
    <property type="molecule type" value="Genomic_DNA"/>
</dbReference>
<sequence>MTHSVTRTRIKYCGITQLSDALEAVRLGVDALGFVFYPPSPRNIEIEKAADIIRQLPAFISCVGLFVDSSEEFIRQVLQSTAIDILQFHGNETVTQCQRYSKPYLKAVRMKPDVDLAAVAREYSTAAALLLDTYEKGLPGGTGTSFDWGRVPESLAKPVILAGGLSADNVAKAIQTVKPYAVDVSGGIEQSKGIKDAAKMAAFVNAVNLA</sequence>
<dbReference type="HAMAP" id="MF_00135">
    <property type="entry name" value="PRAI"/>
    <property type="match status" value="1"/>
</dbReference>
<gene>
    <name evidence="9" type="ORF">MNBD_GAMMA23-947</name>
</gene>
<organism evidence="9">
    <name type="scientific">hydrothermal vent metagenome</name>
    <dbReference type="NCBI Taxonomy" id="652676"/>
    <lineage>
        <taxon>unclassified sequences</taxon>
        <taxon>metagenomes</taxon>
        <taxon>ecological metagenomes</taxon>
    </lineage>
</organism>
<dbReference type="NCBIfam" id="NF002298">
    <property type="entry name" value="PRK01222.1-4"/>
    <property type="match status" value="1"/>
</dbReference>
<reference evidence="9" key="1">
    <citation type="submission" date="2018-06" db="EMBL/GenBank/DDBJ databases">
        <authorList>
            <person name="Zhirakovskaya E."/>
        </authorList>
    </citation>
    <scope>NUCLEOTIDE SEQUENCE</scope>
</reference>
<dbReference type="InterPro" id="IPR044643">
    <property type="entry name" value="TrpF_fam"/>
</dbReference>
<evidence type="ECO:0000256" key="3">
    <source>
        <dbReference type="ARBA" id="ARBA00012572"/>
    </source>
</evidence>
<dbReference type="PANTHER" id="PTHR42894">
    <property type="entry name" value="N-(5'-PHOSPHORIBOSYL)ANTHRANILATE ISOMERASE"/>
    <property type="match status" value="1"/>
</dbReference>
<proteinExistence type="inferred from homology"/>
<dbReference type="InterPro" id="IPR011060">
    <property type="entry name" value="RibuloseP-bd_barrel"/>
</dbReference>
<keyword evidence="4" id="KW-0028">Amino-acid biosynthesis</keyword>
<dbReference type="GO" id="GO:0000162">
    <property type="term" value="P:L-tryptophan biosynthetic process"/>
    <property type="evidence" value="ECO:0007669"/>
    <property type="project" value="UniProtKB-UniPathway"/>
</dbReference>
<evidence type="ECO:0000256" key="7">
    <source>
        <dbReference type="ARBA" id="ARBA00023235"/>
    </source>
</evidence>
<dbReference type="InterPro" id="IPR013785">
    <property type="entry name" value="Aldolase_TIM"/>
</dbReference>
<feature type="domain" description="N-(5'phosphoribosyl) anthranilate isomerase (PRAI)" evidence="8">
    <location>
        <begin position="11"/>
        <end position="205"/>
    </location>
</feature>
<name>A0A3B1AGR4_9ZZZZ</name>
<dbReference type="PANTHER" id="PTHR42894:SF1">
    <property type="entry name" value="N-(5'-PHOSPHORIBOSYL)ANTHRANILATE ISOMERASE"/>
    <property type="match status" value="1"/>
</dbReference>
<evidence type="ECO:0000313" key="9">
    <source>
        <dbReference type="EMBL" id="VAW97499.1"/>
    </source>
</evidence>
<dbReference type="GO" id="GO:0004640">
    <property type="term" value="F:phosphoribosylanthranilate isomerase activity"/>
    <property type="evidence" value="ECO:0007669"/>
    <property type="project" value="UniProtKB-EC"/>
</dbReference>
<dbReference type="NCBIfam" id="NF002299">
    <property type="entry name" value="PRK01222.1-6"/>
    <property type="match status" value="1"/>
</dbReference>
<dbReference type="InterPro" id="IPR001240">
    <property type="entry name" value="PRAI_dom"/>
</dbReference>
<evidence type="ECO:0000256" key="6">
    <source>
        <dbReference type="ARBA" id="ARBA00023141"/>
    </source>
</evidence>
<evidence type="ECO:0000256" key="4">
    <source>
        <dbReference type="ARBA" id="ARBA00022605"/>
    </source>
</evidence>
<evidence type="ECO:0000256" key="2">
    <source>
        <dbReference type="ARBA" id="ARBA00007571"/>
    </source>
</evidence>
<dbReference type="CDD" id="cd00405">
    <property type="entry name" value="PRAI"/>
    <property type="match status" value="1"/>
</dbReference>
<protein>
    <recommendedName>
        <fullName evidence="3">phosphoribosylanthranilate isomerase</fullName>
        <ecNumber evidence="3">5.3.1.24</ecNumber>
    </recommendedName>
</protein>
<accession>A0A3B1AGR4</accession>
<dbReference type="Pfam" id="PF00697">
    <property type="entry name" value="PRAI"/>
    <property type="match status" value="1"/>
</dbReference>
<dbReference type="SUPFAM" id="SSF51366">
    <property type="entry name" value="Ribulose-phoshate binding barrel"/>
    <property type="match status" value="1"/>
</dbReference>
<dbReference type="FunFam" id="3.20.20.70:FF:000075">
    <property type="entry name" value="Tryptophan biosynthesis protein TRP1"/>
    <property type="match status" value="1"/>
</dbReference>
<evidence type="ECO:0000256" key="1">
    <source>
        <dbReference type="ARBA" id="ARBA00004664"/>
    </source>
</evidence>
<evidence type="ECO:0000259" key="8">
    <source>
        <dbReference type="Pfam" id="PF00697"/>
    </source>
</evidence>
<keyword evidence="5" id="KW-0822">Tryptophan biosynthesis</keyword>
<dbReference type="UniPathway" id="UPA00035">
    <property type="reaction ID" value="UER00042"/>
</dbReference>
<dbReference type="EC" id="5.3.1.24" evidence="3"/>
<dbReference type="AlphaFoldDB" id="A0A3B1AGR4"/>
<comment type="similarity">
    <text evidence="2">Belongs to the TrpF family.</text>
</comment>
<evidence type="ECO:0000256" key="5">
    <source>
        <dbReference type="ARBA" id="ARBA00022822"/>
    </source>
</evidence>
<dbReference type="Gene3D" id="3.20.20.70">
    <property type="entry name" value="Aldolase class I"/>
    <property type="match status" value="1"/>
</dbReference>
<comment type="pathway">
    <text evidence="1">Amino-acid biosynthesis; L-tryptophan biosynthesis; L-tryptophan from chorismate: step 3/5.</text>
</comment>
<keyword evidence="7 9" id="KW-0413">Isomerase</keyword>
<keyword evidence="6" id="KW-0057">Aromatic amino acid biosynthesis</keyword>